<sequence>LWKNDSQKFNMELKQNYSQFEINNLEIATEIIKGRKYRRDKGKAVMNSDEIDENLPDFEKLRKLDITGRAFLRLTEEKLTCKPDLYELKPSPAEGIMELVEELNKKQKKEE</sequence>
<comment type="caution">
    <text evidence="1">The sequence shown here is derived from an EMBL/GenBank/DDBJ whole genome shotgun (WGS) entry which is preliminary data.</text>
</comment>
<dbReference type="InterPro" id="IPR013761">
    <property type="entry name" value="SAM/pointed_sf"/>
</dbReference>
<organism evidence="1 2">
    <name type="scientific">Acaulospora morrowiae</name>
    <dbReference type="NCBI Taxonomy" id="94023"/>
    <lineage>
        <taxon>Eukaryota</taxon>
        <taxon>Fungi</taxon>
        <taxon>Fungi incertae sedis</taxon>
        <taxon>Mucoromycota</taxon>
        <taxon>Glomeromycotina</taxon>
        <taxon>Glomeromycetes</taxon>
        <taxon>Diversisporales</taxon>
        <taxon>Acaulosporaceae</taxon>
        <taxon>Acaulospora</taxon>
    </lineage>
</organism>
<accession>A0A9N9I2V6</accession>
<keyword evidence="2" id="KW-1185">Reference proteome</keyword>
<reference evidence="1" key="1">
    <citation type="submission" date="2021-06" db="EMBL/GenBank/DDBJ databases">
        <authorList>
            <person name="Kallberg Y."/>
            <person name="Tangrot J."/>
            <person name="Rosling A."/>
        </authorList>
    </citation>
    <scope>NUCLEOTIDE SEQUENCE</scope>
    <source>
        <strain evidence="1">CL551</strain>
    </source>
</reference>
<proteinExistence type="predicted"/>
<protein>
    <submittedName>
        <fullName evidence="1">1153_t:CDS:1</fullName>
    </submittedName>
</protein>
<evidence type="ECO:0000313" key="2">
    <source>
        <dbReference type="Proteomes" id="UP000789342"/>
    </source>
</evidence>
<feature type="non-terminal residue" evidence="1">
    <location>
        <position position="111"/>
    </location>
</feature>
<name>A0A9N9I2V6_9GLOM</name>
<evidence type="ECO:0000313" key="1">
    <source>
        <dbReference type="EMBL" id="CAG8717984.1"/>
    </source>
</evidence>
<dbReference type="Gene3D" id="1.10.150.50">
    <property type="entry name" value="Transcription Factor, Ets-1"/>
    <property type="match status" value="1"/>
</dbReference>
<dbReference type="EMBL" id="CAJVPV010021458">
    <property type="protein sequence ID" value="CAG8717984.1"/>
    <property type="molecule type" value="Genomic_DNA"/>
</dbReference>
<dbReference type="Proteomes" id="UP000789342">
    <property type="component" value="Unassembled WGS sequence"/>
</dbReference>
<dbReference type="AlphaFoldDB" id="A0A9N9I2V6"/>
<gene>
    <name evidence="1" type="ORF">AMORRO_LOCUS13146</name>
</gene>
<dbReference type="OrthoDB" id="2390206at2759"/>